<protein>
    <submittedName>
        <fullName evidence="1">Uncharacterized protein</fullName>
    </submittedName>
</protein>
<name>A0ACC1NZB1_9PEZI</name>
<organism evidence="1 2">
    <name type="scientific">Xylaria curta</name>
    <dbReference type="NCBI Taxonomy" id="42375"/>
    <lineage>
        <taxon>Eukaryota</taxon>
        <taxon>Fungi</taxon>
        <taxon>Dikarya</taxon>
        <taxon>Ascomycota</taxon>
        <taxon>Pezizomycotina</taxon>
        <taxon>Sordariomycetes</taxon>
        <taxon>Xylariomycetidae</taxon>
        <taxon>Xylariales</taxon>
        <taxon>Xylariaceae</taxon>
        <taxon>Xylaria</taxon>
    </lineage>
</organism>
<dbReference type="Proteomes" id="UP001143856">
    <property type="component" value="Unassembled WGS sequence"/>
</dbReference>
<reference evidence="1" key="1">
    <citation type="submission" date="2022-10" db="EMBL/GenBank/DDBJ databases">
        <title>Genome Sequence of Xylaria curta.</title>
        <authorList>
            <person name="Buettner E."/>
        </authorList>
    </citation>
    <scope>NUCLEOTIDE SEQUENCE</scope>
    <source>
        <strain evidence="1">Babe10</strain>
    </source>
</reference>
<sequence>MSLSSKATLSVALAKARTAVQLDQAQSHDGAKRYYIEVIGLLSRVISRAAHEKDVKRLEDIRRAYTERIQQLDELMAEAGGVTLI</sequence>
<gene>
    <name evidence="1" type="ORF">NUW58_g6217</name>
</gene>
<comment type="caution">
    <text evidence="1">The sequence shown here is derived from an EMBL/GenBank/DDBJ whole genome shotgun (WGS) entry which is preliminary data.</text>
</comment>
<accession>A0ACC1NZB1</accession>
<evidence type="ECO:0000313" key="1">
    <source>
        <dbReference type="EMBL" id="KAJ2983643.1"/>
    </source>
</evidence>
<dbReference type="EMBL" id="JAPDGR010001358">
    <property type="protein sequence ID" value="KAJ2983643.1"/>
    <property type="molecule type" value="Genomic_DNA"/>
</dbReference>
<evidence type="ECO:0000313" key="2">
    <source>
        <dbReference type="Proteomes" id="UP001143856"/>
    </source>
</evidence>
<proteinExistence type="predicted"/>
<keyword evidence="2" id="KW-1185">Reference proteome</keyword>